<evidence type="ECO:0000313" key="3">
    <source>
        <dbReference type="Proteomes" id="UP000053157"/>
    </source>
</evidence>
<evidence type="ECO:0000313" key="2">
    <source>
        <dbReference type="EMBL" id="KTG30885.1"/>
    </source>
</evidence>
<dbReference type="Pfam" id="PF26071">
    <property type="entry name" value="DUF8028"/>
    <property type="match status" value="1"/>
</dbReference>
<sequence>MTMSGIPSTTDSIALDFASTVGRLAYQPIEAVAFWSAVALPIAYLPLLANGLTSADVPLFVGLLALHATALVLGRGHAQD</sequence>
<keyword evidence="1" id="KW-1133">Transmembrane helix</keyword>
<feature type="transmembrane region" description="Helical" evidence="1">
    <location>
        <begin position="32"/>
        <end position="49"/>
    </location>
</feature>
<feature type="transmembrane region" description="Helical" evidence="1">
    <location>
        <begin position="55"/>
        <end position="74"/>
    </location>
</feature>
<gene>
    <name evidence="2" type="ORF">AUR66_05770</name>
</gene>
<organism evidence="2 3">
    <name type="scientific">Haloferax profundi</name>
    <dbReference type="NCBI Taxonomy" id="1544718"/>
    <lineage>
        <taxon>Archaea</taxon>
        <taxon>Methanobacteriati</taxon>
        <taxon>Methanobacteriota</taxon>
        <taxon>Stenosarchaea group</taxon>
        <taxon>Halobacteria</taxon>
        <taxon>Halobacteriales</taxon>
        <taxon>Haloferacaceae</taxon>
        <taxon>Haloferax</taxon>
    </lineage>
</organism>
<evidence type="ECO:0000256" key="1">
    <source>
        <dbReference type="SAM" id="Phobius"/>
    </source>
</evidence>
<dbReference type="InterPro" id="IPR058341">
    <property type="entry name" value="DUF8028"/>
</dbReference>
<proteinExistence type="predicted"/>
<dbReference type="Proteomes" id="UP000053157">
    <property type="component" value="Unassembled WGS sequence"/>
</dbReference>
<keyword evidence="3" id="KW-1185">Reference proteome</keyword>
<keyword evidence="1" id="KW-0472">Membrane</keyword>
<name>A0A0W1SWN9_9EURY</name>
<dbReference type="EMBL" id="LOPV01000015">
    <property type="protein sequence ID" value="KTG30885.1"/>
    <property type="molecule type" value="Genomic_DNA"/>
</dbReference>
<accession>A0A0W1SWN9</accession>
<comment type="caution">
    <text evidence="2">The sequence shown here is derived from an EMBL/GenBank/DDBJ whole genome shotgun (WGS) entry which is preliminary data.</text>
</comment>
<reference evidence="2 3" key="1">
    <citation type="submission" date="2015-12" db="EMBL/GenBank/DDBJ databases">
        <title>Haloferax profundi sp. nov. isolated from the Discovery deep brine-seawater interface in the Red Sea.</title>
        <authorList>
            <person name="Zhang G."/>
            <person name="Stingl U."/>
            <person name="Rashid M."/>
        </authorList>
    </citation>
    <scope>NUCLEOTIDE SEQUENCE [LARGE SCALE GENOMIC DNA]</scope>
    <source>
        <strain evidence="2 3">SB29</strain>
    </source>
</reference>
<protein>
    <submittedName>
        <fullName evidence="2">Uncharacterized protein</fullName>
    </submittedName>
</protein>
<dbReference type="AlphaFoldDB" id="A0A0W1SWN9"/>
<keyword evidence="1" id="KW-0812">Transmembrane</keyword>